<dbReference type="Pfam" id="PF01368">
    <property type="entry name" value="DHH"/>
    <property type="match status" value="1"/>
</dbReference>
<organism evidence="2 3">
    <name type="scientific">Enterococcus canintestini</name>
    <dbReference type="NCBI Taxonomy" id="317010"/>
    <lineage>
        <taxon>Bacteria</taxon>
        <taxon>Bacillati</taxon>
        <taxon>Bacillota</taxon>
        <taxon>Bacilli</taxon>
        <taxon>Lactobacillales</taxon>
        <taxon>Enterococcaceae</taxon>
        <taxon>Enterococcus</taxon>
    </lineage>
</organism>
<comment type="caution">
    <text evidence="2">The sequence shown here is derived from an EMBL/GenBank/DDBJ whole genome shotgun (WGS) entry which is preliminary data.</text>
</comment>
<dbReference type="InterPro" id="IPR001667">
    <property type="entry name" value="DDH_dom"/>
</dbReference>
<dbReference type="SUPFAM" id="SSF64182">
    <property type="entry name" value="DHH phosphoesterases"/>
    <property type="match status" value="1"/>
</dbReference>
<evidence type="ECO:0000259" key="1">
    <source>
        <dbReference type="Pfam" id="PF01368"/>
    </source>
</evidence>
<feature type="domain" description="DDH" evidence="1">
    <location>
        <begin position="12"/>
        <end position="148"/>
    </location>
</feature>
<dbReference type="PANTHER" id="PTHR42146">
    <property type="entry name" value="3',5'-CYCLIC-NUCLEOTIDE PHOSPHODIESTERASE"/>
    <property type="match status" value="1"/>
</dbReference>
<dbReference type="EMBL" id="JXKG01000005">
    <property type="protein sequence ID" value="OJG15677.1"/>
    <property type="molecule type" value="Genomic_DNA"/>
</dbReference>
<sequence>MENKKTLIKQFSHTDLDGVGSALLLQALLQEQKGYVAENYLPVGYSEPGADGTIDKHILNFIQTNEEAVTELYITDICPSDEVIAQLSAYCKDNEITWHIFDHHVTSVHVNEIYPHNASIIVSDEATGLKHSATSVLFKILVGKMPTELFEDEKWQRLANVADIIRCYDCWDWQLNPNAAYKESAAEFNNLFYFYSWDKRIELMGSVMSAGLPLLKDYAEIIAALKEKEEDYVRRKTLKAQFGILDGKTFAYSFGEQYTSVLGNALARLEHPETKKEVDFSFVLNGKGVSLRTNNDDIDLSVLAARYFNGGGHKRASGGAFAEIQYFISDSENPEQAPTLFLDLKR</sequence>
<dbReference type="Proteomes" id="UP000182835">
    <property type="component" value="Unassembled WGS sequence"/>
</dbReference>
<dbReference type="InterPro" id="IPR038763">
    <property type="entry name" value="DHH_sf"/>
</dbReference>
<proteinExistence type="predicted"/>
<dbReference type="OrthoDB" id="2035301at2"/>
<evidence type="ECO:0000313" key="2">
    <source>
        <dbReference type="EMBL" id="OJG15677.1"/>
    </source>
</evidence>
<name>A0A1L8R7F7_9ENTE</name>
<gene>
    <name evidence="2" type="ORF">RU96_GL001982</name>
</gene>
<dbReference type="AlphaFoldDB" id="A0A1L8R7F7"/>
<reference evidence="2 3" key="1">
    <citation type="submission" date="2014-12" db="EMBL/GenBank/DDBJ databases">
        <title>Draft genome sequences of 29 type strains of Enterococci.</title>
        <authorList>
            <person name="Zhong Z."/>
            <person name="Sun Z."/>
            <person name="Liu W."/>
            <person name="Zhang W."/>
            <person name="Zhang H."/>
        </authorList>
    </citation>
    <scope>NUCLEOTIDE SEQUENCE [LARGE SCALE GENOMIC DNA]</scope>
    <source>
        <strain evidence="2 3">DSM 21207</strain>
    </source>
</reference>
<evidence type="ECO:0000313" key="3">
    <source>
        <dbReference type="Proteomes" id="UP000182835"/>
    </source>
</evidence>
<dbReference type="InterPro" id="IPR052968">
    <property type="entry name" value="Nucleotide_metab_enz"/>
</dbReference>
<dbReference type="PANTHER" id="PTHR42146:SF1">
    <property type="entry name" value="OLIGORIBONUCLEASE NRNB"/>
    <property type="match status" value="1"/>
</dbReference>
<dbReference type="STRING" id="317010.RU96_GL001982"/>
<dbReference type="RefSeq" id="WP_071864346.1">
    <property type="nucleotide sequence ID" value="NZ_JBHLVQ010000007.1"/>
</dbReference>
<protein>
    <recommendedName>
        <fullName evidence="1">DDH domain-containing protein</fullName>
    </recommendedName>
</protein>
<dbReference type="Gene3D" id="3.10.310.30">
    <property type="match status" value="1"/>
</dbReference>
<accession>A0A1L8R7F7</accession>